<dbReference type="PANTHER" id="PTHR43229:SF2">
    <property type="entry name" value="NODULATION PROTEIN J"/>
    <property type="match status" value="1"/>
</dbReference>
<feature type="transmembrane region" description="Helical" evidence="6">
    <location>
        <begin position="101"/>
        <end position="124"/>
    </location>
</feature>
<comment type="caution">
    <text evidence="8">The sequence shown here is derived from an EMBL/GenBank/DDBJ whole genome shotgun (WGS) entry which is preliminary data.</text>
</comment>
<feature type="transmembrane region" description="Helical" evidence="6">
    <location>
        <begin position="220"/>
        <end position="243"/>
    </location>
</feature>
<name>A0ABU2X3U5_9ACTN</name>
<feature type="domain" description="ABC-2 type transporter transmembrane" evidence="7">
    <location>
        <begin position="53"/>
        <end position="238"/>
    </location>
</feature>
<evidence type="ECO:0000256" key="4">
    <source>
        <dbReference type="ARBA" id="ARBA00023136"/>
    </source>
</evidence>
<protein>
    <submittedName>
        <fullName evidence="8">ABC transporter permease</fullName>
    </submittedName>
</protein>
<evidence type="ECO:0000256" key="1">
    <source>
        <dbReference type="ARBA" id="ARBA00004141"/>
    </source>
</evidence>
<comment type="subcellular location">
    <subcellularLocation>
        <location evidence="1">Membrane</location>
        <topology evidence="1">Multi-pass membrane protein</topology>
    </subcellularLocation>
</comment>
<evidence type="ECO:0000256" key="2">
    <source>
        <dbReference type="ARBA" id="ARBA00022692"/>
    </source>
</evidence>
<keyword evidence="5" id="KW-0046">Antibiotic resistance</keyword>
<reference evidence="8" key="1">
    <citation type="submission" date="2023-09" db="EMBL/GenBank/DDBJ databases">
        <title>30 novel species of actinomycetes from the DSMZ collection.</title>
        <authorList>
            <person name="Nouioui I."/>
        </authorList>
    </citation>
    <scope>NUCLEOTIDE SEQUENCE</scope>
    <source>
        <strain evidence="8">DSM 115977</strain>
    </source>
</reference>
<evidence type="ECO:0000313" key="8">
    <source>
        <dbReference type="EMBL" id="MDT0532847.1"/>
    </source>
</evidence>
<feature type="transmembrane region" description="Helical" evidence="6">
    <location>
        <begin position="58"/>
        <end position="80"/>
    </location>
</feature>
<keyword evidence="3 6" id="KW-1133">Transmembrane helix</keyword>
<accession>A0ABU2X3U5</accession>
<evidence type="ECO:0000256" key="6">
    <source>
        <dbReference type="SAM" id="Phobius"/>
    </source>
</evidence>
<feature type="transmembrane region" description="Helical" evidence="6">
    <location>
        <begin position="136"/>
        <end position="156"/>
    </location>
</feature>
<keyword evidence="9" id="KW-1185">Reference proteome</keyword>
<keyword evidence="4 6" id="KW-0472">Membrane</keyword>
<dbReference type="InterPro" id="IPR000412">
    <property type="entry name" value="ABC_2_transport"/>
</dbReference>
<proteinExistence type="predicted"/>
<organism evidence="8 9">
    <name type="scientific">Micromonospora reichwaldensis</name>
    <dbReference type="NCBI Taxonomy" id="3075516"/>
    <lineage>
        <taxon>Bacteria</taxon>
        <taxon>Bacillati</taxon>
        <taxon>Actinomycetota</taxon>
        <taxon>Actinomycetes</taxon>
        <taxon>Micromonosporales</taxon>
        <taxon>Micromonosporaceae</taxon>
        <taxon>Micromonospora</taxon>
    </lineage>
</organism>
<dbReference type="PANTHER" id="PTHR43229">
    <property type="entry name" value="NODULATION PROTEIN J"/>
    <property type="match status" value="1"/>
</dbReference>
<keyword evidence="2 6" id="KW-0812">Transmembrane</keyword>
<dbReference type="PIRSF" id="PIRSF006648">
    <property type="entry name" value="DrrB"/>
    <property type="match status" value="1"/>
</dbReference>
<gene>
    <name evidence="8" type="ORF">RM555_28005</name>
</gene>
<evidence type="ECO:0000256" key="3">
    <source>
        <dbReference type="ARBA" id="ARBA00022989"/>
    </source>
</evidence>
<feature type="transmembrane region" description="Helical" evidence="6">
    <location>
        <begin position="20"/>
        <end position="38"/>
    </location>
</feature>
<dbReference type="Proteomes" id="UP001180973">
    <property type="component" value="Unassembled WGS sequence"/>
</dbReference>
<evidence type="ECO:0000259" key="7">
    <source>
        <dbReference type="Pfam" id="PF12698"/>
    </source>
</evidence>
<dbReference type="Pfam" id="PF12698">
    <property type="entry name" value="ABC2_membrane_3"/>
    <property type="match status" value="1"/>
</dbReference>
<feature type="transmembrane region" description="Helical" evidence="6">
    <location>
        <begin position="168"/>
        <end position="189"/>
    </location>
</feature>
<evidence type="ECO:0000256" key="5">
    <source>
        <dbReference type="ARBA" id="ARBA00023251"/>
    </source>
</evidence>
<dbReference type="InterPro" id="IPR051784">
    <property type="entry name" value="Nod_factor_ABC_transporter"/>
</dbReference>
<dbReference type="RefSeq" id="WP_311414528.1">
    <property type="nucleotide sequence ID" value="NZ_JAVRFL010000048.1"/>
</dbReference>
<dbReference type="InterPro" id="IPR013525">
    <property type="entry name" value="ABC2_TM"/>
</dbReference>
<evidence type="ECO:0000313" key="9">
    <source>
        <dbReference type="Proteomes" id="UP001180973"/>
    </source>
</evidence>
<sequence length="249" mass="26318">MSAGFLKLEVKRVIRARKFWIAAFLFPTLLYLMQANLFDMMQANLTGGGAGINFSEHLLGSLAAFGALFVALNVGTRVAIERSTGWQRQLRITPLSPTSYLAAKLAAAMVVALPAITAVALTGALLQGVRLPVGGWLQLVLGVWLGTLPFALLGVFIGQVATAESVQVLTSVSHMLLGVLGGALVPSVAFPDWMQTASAIMPSHWLAEIGHSPFEDTARLGLAAVVLAGWTVVLGGAVILRYLKDSARV</sequence>
<dbReference type="EMBL" id="JAVRFL010000048">
    <property type="protein sequence ID" value="MDT0532847.1"/>
    <property type="molecule type" value="Genomic_DNA"/>
</dbReference>